<dbReference type="PROSITE" id="PS50931">
    <property type="entry name" value="HTH_LYSR"/>
    <property type="match status" value="1"/>
</dbReference>
<dbReference type="InterPro" id="IPR011991">
    <property type="entry name" value="ArsR-like_HTH"/>
</dbReference>
<dbReference type="PRINTS" id="PR00039">
    <property type="entry name" value="HTHLYSR"/>
</dbReference>
<evidence type="ECO:0000259" key="5">
    <source>
        <dbReference type="PROSITE" id="PS50931"/>
    </source>
</evidence>
<keyword evidence="3" id="KW-0238">DNA-binding</keyword>
<dbReference type="AlphaFoldDB" id="A0A4Q0YN64"/>
<comment type="similarity">
    <text evidence="1">Belongs to the LysR transcriptional regulatory family.</text>
</comment>
<dbReference type="PANTHER" id="PTHR30419">
    <property type="entry name" value="HTH-TYPE TRANSCRIPTIONAL REGULATOR YBHD"/>
    <property type="match status" value="1"/>
</dbReference>
<dbReference type="Proteomes" id="UP000290287">
    <property type="component" value="Unassembled WGS sequence"/>
</dbReference>
<dbReference type="CDD" id="cd00090">
    <property type="entry name" value="HTH_ARSR"/>
    <property type="match status" value="1"/>
</dbReference>
<sequence>MMKISRYQIIAFAAVGRERSFSKAARALGVSQSTVTQHIQAMEEALGIDVFVRSSRGTELTAAGRDLFEVADQLQSLENRFNERATAYMSGKGGMLNVFISTSYPAMRMLAPFQAEVPDTCINIRMAPWKIGVSLLRNREVDVGIFMAPENCSGLACIPIEQHQFVSVLPETNPLSLRKQIRLKELEGETFIRFHEESYTRQWVDKKCLEYKVDFPTHNILANYEMMQYAVRQGLGVSIALRQSISPQKGLVCIAIEEFSENHTLCAVAVKQRAGTGLVGRLLASLKQQLVLAVCSNGSLCLFFRG</sequence>
<dbReference type="GO" id="GO:0003677">
    <property type="term" value="F:DNA binding"/>
    <property type="evidence" value="ECO:0007669"/>
    <property type="project" value="UniProtKB-KW"/>
</dbReference>
<dbReference type="InterPro" id="IPR000847">
    <property type="entry name" value="LysR_HTH_N"/>
</dbReference>
<dbReference type="Gene3D" id="1.10.10.10">
    <property type="entry name" value="Winged helix-like DNA-binding domain superfamily/Winged helix DNA-binding domain"/>
    <property type="match status" value="1"/>
</dbReference>
<keyword evidence="4" id="KW-0804">Transcription</keyword>
<keyword evidence="7" id="KW-1185">Reference proteome</keyword>
<proteinExistence type="inferred from homology"/>
<dbReference type="CDD" id="cd05466">
    <property type="entry name" value="PBP2_LTTR_substrate"/>
    <property type="match status" value="1"/>
</dbReference>
<reference evidence="6 7" key="1">
    <citation type="submission" date="2017-10" db="EMBL/GenBank/DDBJ databases">
        <title>Nyctiphanis sp. nov., isolated from the stomach of the euphausiid Nyctiphanes simplex (Hansen, 1911) in the Gulf of California.</title>
        <authorList>
            <person name="Gomez-Gil B."/>
            <person name="Aguilar-Mendez M."/>
            <person name="Lopez-Cortes A."/>
            <person name="Gomez-Gutierrez J."/>
            <person name="Roque A."/>
            <person name="Lang E."/>
            <person name="Gonzalez-Castillo A."/>
        </authorList>
    </citation>
    <scope>NUCLEOTIDE SEQUENCE [LARGE SCALE GENOMIC DNA]</scope>
    <source>
        <strain evidence="6 7">CAIM 600</strain>
    </source>
</reference>
<dbReference type="SUPFAM" id="SSF46785">
    <property type="entry name" value="Winged helix' DNA-binding domain"/>
    <property type="match status" value="1"/>
</dbReference>
<evidence type="ECO:0000313" key="7">
    <source>
        <dbReference type="Proteomes" id="UP000290287"/>
    </source>
</evidence>
<dbReference type="SUPFAM" id="SSF53850">
    <property type="entry name" value="Periplasmic binding protein-like II"/>
    <property type="match status" value="1"/>
</dbReference>
<dbReference type="EMBL" id="PEIB01000022">
    <property type="protein sequence ID" value="RXJ72372.1"/>
    <property type="molecule type" value="Genomic_DNA"/>
</dbReference>
<evidence type="ECO:0000256" key="1">
    <source>
        <dbReference type="ARBA" id="ARBA00009437"/>
    </source>
</evidence>
<dbReference type="InterPro" id="IPR036388">
    <property type="entry name" value="WH-like_DNA-bd_sf"/>
</dbReference>
<dbReference type="InterPro" id="IPR036390">
    <property type="entry name" value="WH_DNA-bd_sf"/>
</dbReference>
<dbReference type="Gene3D" id="3.40.190.290">
    <property type="match status" value="1"/>
</dbReference>
<dbReference type="OrthoDB" id="646694at2"/>
<evidence type="ECO:0000256" key="4">
    <source>
        <dbReference type="ARBA" id="ARBA00023163"/>
    </source>
</evidence>
<dbReference type="InterPro" id="IPR050950">
    <property type="entry name" value="HTH-type_LysR_regulators"/>
</dbReference>
<dbReference type="GO" id="GO:0003700">
    <property type="term" value="F:DNA-binding transcription factor activity"/>
    <property type="evidence" value="ECO:0007669"/>
    <property type="project" value="InterPro"/>
</dbReference>
<evidence type="ECO:0000256" key="2">
    <source>
        <dbReference type="ARBA" id="ARBA00023015"/>
    </source>
</evidence>
<feature type="domain" description="HTH lysR-type" evidence="5">
    <location>
        <begin position="8"/>
        <end position="61"/>
    </location>
</feature>
<dbReference type="Pfam" id="PF00126">
    <property type="entry name" value="HTH_1"/>
    <property type="match status" value="1"/>
</dbReference>
<evidence type="ECO:0000313" key="6">
    <source>
        <dbReference type="EMBL" id="RXJ72372.1"/>
    </source>
</evidence>
<evidence type="ECO:0000256" key="3">
    <source>
        <dbReference type="ARBA" id="ARBA00023125"/>
    </source>
</evidence>
<protein>
    <recommendedName>
        <fullName evidence="5">HTH lysR-type domain-containing protein</fullName>
    </recommendedName>
</protein>
<keyword evidence="2" id="KW-0805">Transcription regulation</keyword>
<comment type="caution">
    <text evidence="6">The sequence shown here is derived from an EMBL/GenBank/DDBJ whole genome shotgun (WGS) entry which is preliminary data.</text>
</comment>
<dbReference type="InterPro" id="IPR005119">
    <property type="entry name" value="LysR_subst-bd"/>
</dbReference>
<dbReference type="RefSeq" id="WP_129123152.1">
    <property type="nucleotide sequence ID" value="NZ_PEIB01000022.1"/>
</dbReference>
<organism evidence="6 7">
    <name type="scientific">Veronia nyctiphanis</name>
    <dbReference type="NCBI Taxonomy" id="1278244"/>
    <lineage>
        <taxon>Bacteria</taxon>
        <taxon>Pseudomonadati</taxon>
        <taxon>Pseudomonadota</taxon>
        <taxon>Gammaproteobacteria</taxon>
        <taxon>Vibrionales</taxon>
        <taxon>Vibrionaceae</taxon>
        <taxon>Veronia</taxon>
    </lineage>
</organism>
<name>A0A4Q0YN64_9GAMM</name>
<dbReference type="Pfam" id="PF03466">
    <property type="entry name" value="LysR_substrate"/>
    <property type="match status" value="1"/>
</dbReference>
<accession>A0A4Q0YN64</accession>
<gene>
    <name evidence="6" type="ORF">CS022_16235</name>
</gene>
<dbReference type="GO" id="GO:0005829">
    <property type="term" value="C:cytosol"/>
    <property type="evidence" value="ECO:0007669"/>
    <property type="project" value="TreeGrafter"/>
</dbReference>